<gene>
    <name evidence="4" type="ORF">Pan181_34460</name>
</gene>
<dbReference type="NCBIfam" id="TIGR04294">
    <property type="entry name" value="pre_pil_HX9DG"/>
    <property type="match status" value="1"/>
</dbReference>
<keyword evidence="2" id="KW-0812">Transmembrane</keyword>
<name>A0A518AR81_9BACT</name>
<dbReference type="InterPro" id="IPR012902">
    <property type="entry name" value="N_methyl_site"/>
</dbReference>
<dbReference type="InterPro" id="IPR027558">
    <property type="entry name" value="Pre_pil_HX9DG_C"/>
</dbReference>
<evidence type="ECO:0000313" key="4">
    <source>
        <dbReference type="EMBL" id="QDU57232.1"/>
    </source>
</evidence>
<dbReference type="Gene3D" id="3.30.700.10">
    <property type="entry name" value="Glycoprotein, Type 4 Pilin"/>
    <property type="match status" value="1"/>
</dbReference>
<dbReference type="AlphaFoldDB" id="A0A518AR81"/>
<evidence type="ECO:0000259" key="3">
    <source>
        <dbReference type="Pfam" id="PF07596"/>
    </source>
</evidence>
<sequence length="301" mass="33374">MHSQRPTWLTRGHGFTVAELLVVIAIMGILLALLLPAVMVARETARRATCCSRLRELGLATHGYYERHRKLPAAWQSNPATPQLLQGWATLLLTDIGEPNVAELLNRTPTFSNELASHSIPLLLCPSDIVEPTFELRSGKHEIEHAAYYTDSSTDIEPDELLQVLPTANYVGVFGTLEADEQSPEEGEPAAPPSDGSIVHDRRVRFKDLERGTSQTLLIGERTMAMVPSTWLGVDIAGEDAECRLVGSAMTTPNCEWCDECEFSSRHNGGANFLWADGHVELMEDNVETALYQEYSQRFAR</sequence>
<keyword evidence="2" id="KW-1133">Transmembrane helix</keyword>
<dbReference type="PANTHER" id="PTHR30093:SF2">
    <property type="entry name" value="TYPE II SECRETION SYSTEM PROTEIN H"/>
    <property type="match status" value="1"/>
</dbReference>
<feature type="domain" description="DUF1559" evidence="3">
    <location>
        <begin position="41"/>
        <end position="288"/>
    </location>
</feature>
<dbReference type="KEGG" id="amuc:Pan181_34460"/>
<proteinExistence type="predicted"/>
<organism evidence="4 5">
    <name type="scientific">Aeoliella mucimassa</name>
    <dbReference type="NCBI Taxonomy" id="2527972"/>
    <lineage>
        <taxon>Bacteria</taxon>
        <taxon>Pseudomonadati</taxon>
        <taxon>Planctomycetota</taxon>
        <taxon>Planctomycetia</taxon>
        <taxon>Pirellulales</taxon>
        <taxon>Lacipirellulaceae</taxon>
        <taxon>Aeoliella</taxon>
    </lineage>
</organism>
<dbReference type="Pfam" id="PF07963">
    <property type="entry name" value="N_methyl"/>
    <property type="match status" value="1"/>
</dbReference>
<dbReference type="NCBIfam" id="TIGR02532">
    <property type="entry name" value="IV_pilin_GFxxxE"/>
    <property type="match status" value="1"/>
</dbReference>
<keyword evidence="2" id="KW-0472">Membrane</keyword>
<evidence type="ECO:0000313" key="5">
    <source>
        <dbReference type="Proteomes" id="UP000315750"/>
    </source>
</evidence>
<feature type="region of interest" description="Disordered" evidence="1">
    <location>
        <begin position="180"/>
        <end position="199"/>
    </location>
</feature>
<dbReference type="EMBL" id="CP036278">
    <property type="protein sequence ID" value="QDU57232.1"/>
    <property type="molecule type" value="Genomic_DNA"/>
</dbReference>
<dbReference type="Proteomes" id="UP000315750">
    <property type="component" value="Chromosome"/>
</dbReference>
<evidence type="ECO:0000256" key="1">
    <source>
        <dbReference type="SAM" id="MobiDB-lite"/>
    </source>
</evidence>
<keyword evidence="5" id="KW-1185">Reference proteome</keyword>
<dbReference type="InterPro" id="IPR045584">
    <property type="entry name" value="Pilin-like"/>
</dbReference>
<accession>A0A518AR81</accession>
<dbReference type="InterPro" id="IPR011453">
    <property type="entry name" value="DUF1559"/>
</dbReference>
<dbReference type="RefSeq" id="WP_231943618.1">
    <property type="nucleotide sequence ID" value="NZ_CP036278.1"/>
</dbReference>
<dbReference type="PANTHER" id="PTHR30093">
    <property type="entry name" value="GENERAL SECRETION PATHWAY PROTEIN G"/>
    <property type="match status" value="1"/>
</dbReference>
<dbReference type="SUPFAM" id="SSF54523">
    <property type="entry name" value="Pili subunits"/>
    <property type="match status" value="1"/>
</dbReference>
<feature type="transmembrane region" description="Helical" evidence="2">
    <location>
        <begin position="20"/>
        <end position="40"/>
    </location>
</feature>
<protein>
    <recommendedName>
        <fullName evidence="3">DUF1559 domain-containing protein</fullName>
    </recommendedName>
</protein>
<reference evidence="4 5" key="1">
    <citation type="submission" date="2019-02" db="EMBL/GenBank/DDBJ databases">
        <title>Deep-cultivation of Planctomycetes and their phenomic and genomic characterization uncovers novel biology.</title>
        <authorList>
            <person name="Wiegand S."/>
            <person name="Jogler M."/>
            <person name="Boedeker C."/>
            <person name="Pinto D."/>
            <person name="Vollmers J."/>
            <person name="Rivas-Marin E."/>
            <person name="Kohn T."/>
            <person name="Peeters S.H."/>
            <person name="Heuer A."/>
            <person name="Rast P."/>
            <person name="Oberbeckmann S."/>
            <person name="Bunk B."/>
            <person name="Jeske O."/>
            <person name="Meyerdierks A."/>
            <person name="Storesund J.E."/>
            <person name="Kallscheuer N."/>
            <person name="Luecker S."/>
            <person name="Lage O.M."/>
            <person name="Pohl T."/>
            <person name="Merkel B.J."/>
            <person name="Hornburger P."/>
            <person name="Mueller R.-W."/>
            <person name="Bruemmer F."/>
            <person name="Labrenz M."/>
            <person name="Spormann A.M."/>
            <person name="Op den Camp H."/>
            <person name="Overmann J."/>
            <person name="Amann R."/>
            <person name="Jetten M.S.M."/>
            <person name="Mascher T."/>
            <person name="Medema M.H."/>
            <person name="Devos D.P."/>
            <person name="Kaster A.-K."/>
            <person name="Ovreas L."/>
            <person name="Rohde M."/>
            <person name="Galperin M.Y."/>
            <person name="Jogler C."/>
        </authorList>
    </citation>
    <scope>NUCLEOTIDE SEQUENCE [LARGE SCALE GENOMIC DNA]</scope>
    <source>
        <strain evidence="4 5">Pan181</strain>
    </source>
</reference>
<evidence type="ECO:0000256" key="2">
    <source>
        <dbReference type="SAM" id="Phobius"/>
    </source>
</evidence>
<dbReference type="Pfam" id="PF07596">
    <property type="entry name" value="SBP_bac_10"/>
    <property type="match status" value="1"/>
</dbReference>